<dbReference type="EnsemblMetazoa" id="GBRI044172-RA">
    <property type="protein sequence ID" value="GBRI044172-PA"/>
    <property type="gene ID" value="GBRI044172"/>
</dbReference>
<name>A0A1A9X4P4_9MUSC</name>
<protein>
    <submittedName>
        <fullName evidence="3">Uncharacterized protein</fullName>
    </submittedName>
</protein>
<keyword evidence="2" id="KW-0472">Membrane</keyword>
<proteinExistence type="predicted"/>
<accession>A0A1A9X4P4</accession>
<keyword evidence="2" id="KW-1133">Transmembrane helix</keyword>
<dbReference type="Proteomes" id="UP000091820">
    <property type="component" value="Unassembled WGS sequence"/>
</dbReference>
<feature type="region of interest" description="Disordered" evidence="1">
    <location>
        <begin position="99"/>
        <end position="125"/>
    </location>
</feature>
<evidence type="ECO:0000313" key="4">
    <source>
        <dbReference type="Proteomes" id="UP000091820"/>
    </source>
</evidence>
<feature type="transmembrane region" description="Helical" evidence="2">
    <location>
        <begin position="27"/>
        <end position="49"/>
    </location>
</feature>
<keyword evidence="2" id="KW-0812">Transmembrane</keyword>
<evidence type="ECO:0000256" key="2">
    <source>
        <dbReference type="SAM" id="Phobius"/>
    </source>
</evidence>
<keyword evidence="4" id="KW-1185">Reference proteome</keyword>
<reference evidence="3" key="2">
    <citation type="submission" date="2020-05" db="UniProtKB">
        <authorList>
            <consortium name="EnsemblMetazoa"/>
        </authorList>
    </citation>
    <scope>IDENTIFICATION</scope>
    <source>
        <strain evidence="3">IAEA</strain>
    </source>
</reference>
<organism evidence="3 4">
    <name type="scientific">Glossina brevipalpis</name>
    <dbReference type="NCBI Taxonomy" id="37001"/>
    <lineage>
        <taxon>Eukaryota</taxon>
        <taxon>Metazoa</taxon>
        <taxon>Ecdysozoa</taxon>
        <taxon>Arthropoda</taxon>
        <taxon>Hexapoda</taxon>
        <taxon>Insecta</taxon>
        <taxon>Pterygota</taxon>
        <taxon>Neoptera</taxon>
        <taxon>Endopterygota</taxon>
        <taxon>Diptera</taxon>
        <taxon>Brachycera</taxon>
        <taxon>Muscomorpha</taxon>
        <taxon>Hippoboscoidea</taxon>
        <taxon>Glossinidae</taxon>
        <taxon>Glossina</taxon>
    </lineage>
</organism>
<dbReference type="VEuPathDB" id="VectorBase:GBRI044172"/>
<feature type="compositionally biased region" description="Polar residues" evidence="1">
    <location>
        <begin position="113"/>
        <end position="125"/>
    </location>
</feature>
<evidence type="ECO:0000313" key="3">
    <source>
        <dbReference type="EnsemblMetazoa" id="GBRI044172-PA"/>
    </source>
</evidence>
<sequence length="125" mass="14426">MTLFLSIAYKRVRLSLSYDSNKLPLRLMMMMVVATAAAAAATTIIITVSRPRQALKIHKIRRLHIPCSWYRLEKPQTKIHSFRETFKKFVRATFRGLPGINPTCQKRKRTTENIDSVNQSNNSSF</sequence>
<reference evidence="4" key="1">
    <citation type="submission" date="2014-03" db="EMBL/GenBank/DDBJ databases">
        <authorList>
            <person name="Aksoy S."/>
            <person name="Warren W."/>
            <person name="Wilson R.K."/>
        </authorList>
    </citation>
    <scope>NUCLEOTIDE SEQUENCE [LARGE SCALE GENOMIC DNA]</scope>
    <source>
        <strain evidence="4">IAEA</strain>
    </source>
</reference>
<evidence type="ECO:0000256" key="1">
    <source>
        <dbReference type="SAM" id="MobiDB-lite"/>
    </source>
</evidence>
<dbReference type="AlphaFoldDB" id="A0A1A9X4P4"/>